<evidence type="ECO:0000313" key="8">
    <source>
        <dbReference type="Proteomes" id="UP000297030"/>
    </source>
</evidence>
<feature type="coiled-coil region" evidence="5">
    <location>
        <begin position="179"/>
        <end position="220"/>
    </location>
</feature>
<feature type="domain" description="RING-type" evidence="6">
    <location>
        <begin position="8"/>
        <end position="64"/>
    </location>
</feature>
<name>A0A126FC71_9ABAC</name>
<keyword evidence="1" id="KW-0479">Metal-binding</keyword>
<evidence type="ECO:0000256" key="3">
    <source>
        <dbReference type="ARBA" id="ARBA00022833"/>
    </source>
</evidence>
<dbReference type="InterPro" id="IPR001841">
    <property type="entry name" value="Znf_RING"/>
</dbReference>
<keyword evidence="3" id="KW-0862">Zinc</keyword>
<evidence type="ECO:0000256" key="4">
    <source>
        <dbReference type="PROSITE-ProRule" id="PRU00175"/>
    </source>
</evidence>
<keyword evidence="2 4" id="KW-0863">Zinc-finger</keyword>
<dbReference type="RefSeq" id="YP_009666420.1">
    <property type="nucleotide sequence ID" value="NC_043520.1"/>
</dbReference>
<evidence type="ECO:0000256" key="2">
    <source>
        <dbReference type="ARBA" id="ARBA00022771"/>
    </source>
</evidence>
<evidence type="ECO:0000313" key="7">
    <source>
        <dbReference type="EMBL" id="AKN80973.1"/>
    </source>
</evidence>
<sequence>MDSVKLQCNICLSVAEIKQIDLFDELDRIIIIPVVELYICKHHLCITCIRKIRNKKKLLCPMCRAENQYFNMYSVNNNKIDYVKCNINNVFCYNESVDKIDVASLAKILFHNSLLHEEPDENEDKDKDKYNKCANNLMVAEMYLKNIKNEISEQTKFNIKQKLALKKLEYDCVNKTQTINSLHNKINKCKNEYNDLNRKINELKIKRLIAEKEINSINKMHIKILNKNKLLTEQYKMLSKKNIDLIKHKNILQKEYMLLTQKTCNFISLNSSITAQSSINLTDDTI</sequence>
<dbReference type="Pfam" id="PF00097">
    <property type="entry name" value="zf-C3HC4"/>
    <property type="match status" value="1"/>
</dbReference>
<protein>
    <submittedName>
        <fullName evidence="7">CG30</fullName>
    </submittedName>
</protein>
<dbReference type="Proteomes" id="UP000297030">
    <property type="component" value="Segment"/>
</dbReference>
<accession>A0A126FC71</accession>
<dbReference type="GO" id="GO:0008270">
    <property type="term" value="F:zinc ion binding"/>
    <property type="evidence" value="ECO:0007669"/>
    <property type="project" value="UniProtKB-KW"/>
</dbReference>
<dbReference type="PROSITE" id="PS50089">
    <property type="entry name" value="ZF_RING_2"/>
    <property type="match status" value="1"/>
</dbReference>
<reference evidence="7 8" key="1">
    <citation type="submission" date="2015-02" db="EMBL/GenBank/DDBJ databases">
        <title>Complete genome of a baculovirus isolated from a medical interest larvae: lLonomia obliqua (Lepidoptera: Saturniidae).</title>
        <authorList>
            <person name="Clara A.-S.W."/>
            <person name="Daniel A.-A.M.P."/>
            <person name="Miguel A.S."/>
            <person name="Jhon F.E.A."/>
            <person name="Fabricio M.S."/>
            <person name="Jose W.L.C."/>
            <person name="Bergmann R.M."/>
            <person name="Fernando M.L."/>
        </authorList>
    </citation>
    <scope>NUCLEOTIDE SEQUENCE [LARGE SCALE GENOMIC DNA]</scope>
    <source>
        <strain evidence="7">SP/2000</strain>
    </source>
</reference>
<dbReference type="EMBL" id="KP763670">
    <property type="protein sequence ID" value="AKN80973.1"/>
    <property type="molecule type" value="Genomic_DNA"/>
</dbReference>
<evidence type="ECO:0000256" key="5">
    <source>
        <dbReference type="SAM" id="Coils"/>
    </source>
</evidence>
<dbReference type="SMART" id="SM00184">
    <property type="entry name" value="RING"/>
    <property type="match status" value="1"/>
</dbReference>
<dbReference type="PROSITE" id="PS00518">
    <property type="entry name" value="ZF_RING_1"/>
    <property type="match status" value="1"/>
</dbReference>
<dbReference type="InterPro" id="IPR013083">
    <property type="entry name" value="Znf_RING/FYVE/PHD"/>
</dbReference>
<keyword evidence="8" id="KW-1185">Reference proteome</keyword>
<evidence type="ECO:0000256" key="1">
    <source>
        <dbReference type="ARBA" id="ARBA00022723"/>
    </source>
</evidence>
<dbReference type="KEGG" id="vg:40526690"/>
<evidence type="ECO:0000259" key="6">
    <source>
        <dbReference type="PROSITE" id="PS50089"/>
    </source>
</evidence>
<organism evidence="7 8">
    <name type="scientific">Lonomia obliqua multiple nucleopolyhedrovirus</name>
    <dbReference type="NCBI Taxonomy" id="134394"/>
    <lineage>
        <taxon>Viruses</taxon>
        <taxon>Viruses incertae sedis</taxon>
        <taxon>Naldaviricetes</taxon>
        <taxon>Lefavirales</taxon>
        <taxon>Baculoviridae</taxon>
        <taxon>Alphabaculovirus</taxon>
        <taxon>Alphabaculovirus lonobliquae</taxon>
        <taxon>Lonomia obliqua nucleopolyhedrovirus</taxon>
    </lineage>
</organism>
<dbReference type="GeneID" id="40526690"/>
<gene>
    <name evidence="7" type="primary">cg30</name>
</gene>
<dbReference type="InterPro" id="IPR018957">
    <property type="entry name" value="Znf_C3HC4_RING-type"/>
</dbReference>
<keyword evidence="5" id="KW-0175">Coiled coil</keyword>
<dbReference type="Gene3D" id="3.30.40.10">
    <property type="entry name" value="Zinc/RING finger domain, C3HC4 (zinc finger)"/>
    <property type="match status" value="1"/>
</dbReference>
<proteinExistence type="predicted"/>
<dbReference type="SUPFAM" id="SSF57850">
    <property type="entry name" value="RING/U-box"/>
    <property type="match status" value="1"/>
</dbReference>
<dbReference type="InterPro" id="IPR017907">
    <property type="entry name" value="Znf_RING_CS"/>
</dbReference>